<accession>A0AAD7A272</accession>
<keyword evidence="3" id="KW-1185">Reference proteome</keyword>
<evidence type="ECO:0000313" key="2">
    <source>
        <dbReference type="EMBL" id="KAJ7347370.1"/>
    </source>
</evidence>
<reference evidence="2" key="1">
    <citation type="submission" date="2023-03" db="EMBL/GenBank/DDBJ databases">
        <title>Massive genome expansion in bonnet fungi (Mycena s.s.) driven by repeated elements and novel gene families across ecological guilds.</title>
        <authorList>
            <consortium name="Lawrence Berkeley National Laboratory"/>
            <person name="Harder C.B."/>
            <person name="Miyauchi S."/>
            <person name="Viragh M."/>
            <person name="Kuo A."/>
            <person name="Thoen E."/>
            <person name="Andreopoulos B."/>
            <person name="Lu D."/>
            <person name="Skrede I."/>
            <person name="Drula E."/>
            <person name="Henrissat B."/>
            <person name="Morin E."/>
            <person name="Kohler A."/>
            <person name="Barry K."/>
            <person name="LaButti K."/>
            <person name="Morin E."/>
            <person name="Salamov A."/>
            <person name="Lipzen A."/>
            <person name="Mereny Z."/>
            <person name="Hegedus B."/>
            <person name="Baldrian P."/>
            <person name="Stursova M."/>
            <person name="Weitz H."/>
            <person name="Taylor A."/>
            <person name="Grigoriev I.V."/>
            <person name="Nagy L.G."/>
            <person name="Martin F."/>
            <person name="Kauserud H."/>
        </authorList>
    </citation>
    <scope>NUCLEOTIDE SEQUENCE</scope>
    <source>
        <strain evidence="2">CBHHK002</strain>
    </source>
</reference>
<dbReference type="AlphaFoldDB" id="A0AAD7A272"/>
<evidence type="ECO:0000256" key="1">
    <source>
        <dbReference type="SAM" id="MobiDB-lite"/>
    </source>
</evidence>
<organism evidence="2 3">
    <name type="scientific">Mycena albidolilacea</name>
    <dbReference type="NCBI Taxonomy" id="1033008"/>
    <lineage>
        <taxon>Eukaryota</taxon>
        <taxon>Fungi</taxon>
        <taxon>Dikarya</taxon>
        <taxon>Basidiomycota</taxon>
        <taxon>Agaricomycotina</taxon>
        <taxon>Agaricomycetes</taxon>
        <taxon>Agaricomycetidae</taxon>
        <taxon>Agaricales</taxon>
        <taxon>Marasmiineae</taxon>
        <taxon>Mycenaceae</taxon>
        <taxon>Mycena</taxon>
    </lineage>
</organism>
<protein>
    <submittedName>
        <fullName evidence="2">Uncharacterized protein</fullName>
    </submittedName>
</protein>
<sequence>MGGLWAEEQRGVPDYATPHPHQTLLNSRPGWKWTSARCCASLPNPISSRRVPYNSPRQSSPGPYLGTSTCHRPRRVRAPRSVFWFPPARPEPLAQSEIHSPGHLELILVLVLALLAPVDAAPVQISLVRIRLRIWTCTQRSLVTPPGADTDAGNENRMRTQTAITMGGASFTDESTGQLGNEMGKGMKEKLRAPCACERGAANTDLEAEKGSDIDSEPTMGALVARRSSGNGNGARVRVAGAKGYAWHGCVSSPRAPSFLFNAPVLTPDPVHPPIVAAYSSMLRKILIPEIREAGGAKLNASEGTLPRSTERVVSVAGVADAIHIATYYWAQERMPSSTNSSYLPSFHQLSSTTTQPPFRTVLVGARNLVIDAGRAEDPHRLALSASGRGHRASADSLFGCRLRAGIGDDRALPTPWMSTTKDDDVLPGSLLNLPEPSSSGGALFLFRTDLAGSIVARLALRPAPPALSGPCPFGGLVSRDVAMESSYDARIRGAGCSALDERTGGCARCQRYSAPDGADAGTGAAGTSIQANPIHHAVPDAVPRLSTPSLSTIIAQHRRPRARHPLAFDRQAGAGREAEFREQTRGPSLFVRFAFRRRMHIVQRRGERVRGGAGTAGACGGESEIRVGSVRAGGEMRASRLCDDGLWRDARMDTEWRLLDTRRERLALFRCSDVTSPTSLDVAFLGCGRSSTRSSSFTPISLLLDSFRRTRSARFGSTRPGGSSLCNRLRDAASPLLRSRPRRPLCQSPSAAFDHHRGFDPMALARKPSPGRRWHRRRIFAARIPSYDVPPLVPDARLLYIFPRPHGSSPSAAAADWDGLPFRCRVSLFLES</sequence>
<evidence type="ECO:0000313" key="3">
    <source>
        <dbReference type="Proteomes" id="UP001218218"/>
    </source>
</evidence>
<feature type="region of interest" description="Disordered" evidence="1">
    <location>
        <begin position="49"/>
        <end position="71"/>
    </location>
</feature>
<gene>
    <name evidence="2" type="ORF">DFH08DRAFT_1002148</name>
</gene>
<comment type="caution">
    <text evidence="2">The sequence shown here is derived from an EMBL/GenBank/DDBJ whole genome shotgun (WGS) entry which is preliminary data.</text>
</comment>
<name>A0AAD7A272_9AGAR</name>
<dbReference type="Proteomes" id="UP001218218">
    <property type="component" value="Unassembled WGS sequence"/>
</dbReference>
<proteinExistence type="predicted"/>
<dbReference type="EMBL" id="JARIHO010000019">
    <property type="protein sequence ID" value="KAJ7347370.1"/>
    <property type="molecule type" value="Genomic_DNA"/>
</dbReference>
<feature type="compositionally biased region" description="Polar residues" evidence="1">
    <location>
        <begin position="55"/>
        <end position="70"/>
    </location>
</feature>